<name>A0A3L8Q5N4_CHLGU</name>
<protein>
    <submittedName>
        <fullName evidence="1">Uncharacterized protein</fullName>
    </submittedName>
</protein>
<keyword evidence="2" id="KW-1185">Reference proteome</keyword>
<comment type="caution">
    <text evidence="1">The sequence shown here is derived from an EMBL/GenBank/DDBJ whole genome shotgun (WGS) entry which is preliminary data.</text>
</comment>
<sequence>CLLKVAAYAAQLEQFPRAIDIYEQFGALIPKLLGFVPEIWGPDPKIPSFWNSPEFFGILREFLEFSLKSFWDPTEFSEFWDPWNPFGIPLEFLDFSPQNPFGIPLEFSPESFRDPHGISGILGSPGILLGSPWDSQNFPQILLESLESFWAPPGIPGIFPPNPFGIPLEFSLEFFWDPHGISRILGSPGILLGPPSEFPEFPPQILLESFKSFWDPPGIFPEILLGSPWNSRDFFPQILSGSPWNCPRNPLGDFGDFGNFGNLGNVGNCSPLLKYSAKEHFFRAALCHCCVDSLNAKGSPGPLLGGHAQCRGH</sequence>
<reference evidence="1 2" key="1">
    <citation type="journal article" date="2018" name="Proc. R. Soc. B">
        <title>A non-coding region near Follistatin controls head colour polymorphism in the Gouldian finch.</title>
        <authorList>
            <person name="Toomey M.B."/>
            <person name="Marques C.I."/>
            <person name="Andrade P."/>
            <person name="Araujo P.M."/>
            <person name="Sabatino S."/>
            <person name="Gazda M.A."/>
            <person name="Afonso S."/>
            <person name="Lopes R.J."/>
            <person name="Corbo J.C."/>
            <person name="Carneiro M."/>
        </authorList>
    </citation>
    <scope>NUCLEOTIDE SEQUENCE [LARGE SCALE GENOMIC DNA]</scope>
    <source>
        <strain evidence="1">Red01</strain>
        <tissue evidence="1">Muscle</tissue>
    </source>
</reference>
<evidence type="ECO:0000313" key="1">
    <source>
        <dbReference type="EMBL" id="RLV62529.1"/>
    </source>
</evidence>
<gene>
    <name evidence="1" type="ORF">DV515_00019220</name>
</gene>
<dbReference type="AlphaFoldDB" id="A0A3L8Q5N4"/>
<feature type="non-terminal residue" evidence="1">
    <location>
        <position position="1"/>
    </location>
</feature>
<organism evidence="1 2">
    <name type="scientific">Chloebia gouldiae</name>
    <name type="common">Gouldian finch</name>
    <name type="synonym">Erythrura gouldiae</name>
    <dbReference type="NCBI Taxonomy" id="44316"/>
    <lineage>
        <taxon>Eukaryota</taxon>
        <taxon>Metazoa</taxon>
        <taxon>Chordata</taxon>
        <taxon>Craniata</taxon>
        <taxon>Vertebrata</taxon>
        <taxon>Euteleostomi</taxon>
        <taxon>Archelosauria</taxon>
        <taxon>Archosauria</taxon>
        <taxon>Dinosauria</taxon>
        <taxon>Saurischia</taxon>
        <taxon>Theropoda</taxon>
        <taxon>Coelurosauria</taxon>
        <taxon>Aves</taxon>
        <taxon>Neognathae</taxon>
        <taxon>Neoaves</taxon>
        <taxon>Telluraves</taxon>
        <taxon>Australaves</taxon>
        <taxon>Passeriformes</taxon>
        <taxon>Passeroidea</taxon>
        <taxon>Passeridae</taxon>
        <taxon>Chloebia</taxon>
    </lineage>
</organism>
<accession>A0A3L8Q5N4</accession>
<dbReference type="Proteomes" id="UP000276834">
    <property type="component" value="Unassembled WGS sequence"/>
</dbReference>
<proteinExistence type="predicted"/>
<evidence type="ECO:0000313" key="2">
    <source>
        <dbReference type="Proteomes" id="UP000276834"/>
    </source>
</evidence>
<dbReference type="EMBL" id="QUSF01006772">
    <property type="protein sequence ID" value="RLV62529.1"/>
    <property type="molecule type" value="Genomic_DNA"/>
</dbReference>